<sequence length="981" mass="103724">MPDRPSTDSVRGRFADEEAGARLSDAAAAGPVGPGDSTAPHYLEWDLLDVDTGHFRRAWGALVTRHPALRTVKGADGRPQTAPVSPRHLEVPVLDLRAADTEDADRRVLAERARMAARAPGGTLPYEVRVTLLPGGQARVQLAVDATATEHWSLVHVLLPDLACCYAAPDAAPPRPAPLGTSDVPAEVAAVSRRYWRERVASLPPPPDLPLAGAGAPAGPLPLSRTAHPTPPGTWDRLTAAACAHGCTATETVTAAFAEVLRTWSSAERFTVAHLFVRLAPTRFSLLAVEAVGGTFATRACALAERLAADGRHRHVSPLRVLCEEGAGRDGGGSFPVLFAGLLDQPQPAAFRPAVAAAAPGGGASLTVQVVRGTDGALETVWDRPEGHYPPGMIEAMAGAFADLLGRLAAGGPEWTAEPLVLVPEDQLALQATANATRAPLPAGLLHTPVAEHARLRPGSPAVITSRRTLDYDELNRRMNQVGRRLRALGARPGRLVAVVMDKGWEQIVALHGILASGAAYLPIDPAVPAERLHRLLDDGMVELVLTTARTEVATPWPGTVRRLRVDTDFDDVDDGPLEQVQQQTDLAYVIHTSGSTGTPKGVMVDHLGALNTLHDVNRRVGIGPGDRCLALSGVHFDLSVYDAFGVTAAGGAVVIPDPSPYPDPGHWADLMGAADVTFVLAVAALLEMLTTQVELGGGRERIAALRTVIQAGDVLPVTLPDRIRALNPRTRVFNAAGPVETCVLSVIHPVGTVDPDATRIPIGRPMANQRYHVLDERLRPRPVWVPGEIHVAGEVGLARGYWRDEERTAERFRSDPDLGERVYASGDMARYLPNGDLEMLGRKDFQVKIQGVRIELGEIEVALTGHPSVLSAVAVADRSVAGLPVLRAYVVAPDGGRAAAQDELRAFLAEKLPAAMVPATVTALDRFPLTANGKIDRLALTSGTARPAVPRAPAGRAPSGAPAHAAAAPRTARPQNTASP</sequence>
<evidence type="ECO:0000313" key="6">
    <source>
        <dbReference type="EMBL" id="MBB5798520.1"/>
    </source>
</evidence>
<dbReference type="Pfam" id="PF00501">
    <property type="entry name" value="AMP-binding"/>
    <property type="match status" value="1"/>
</dbReference>
<dbReference type="Gene3D" id="3.40.50.980">
    <property type="match status" value="2"/>
</dbReference>
<dbReference type="AlphaFoldDB" id="A0A7W9LW63"/>
<comment type="caution">
    <text evidence="6">The sequence shown here is derived from an EMBL/GenBank/DDBJ whole genome shotgun (WGS) entry which is preliminary data.</text>
</comment>
<dbReference type="GO" id="GO:0005737">
    <property type="term" value="C:cytoplasm"/>
    <property type="evidence" value="ECO:0007669"/>
    <property type="project" value="TreeGrafter"/>
</dbReference>
<dbReference type="InterPro" id="IPR000873">
    <property type="entry name" value="AMP-dep_synth/lig_dom"/>
</dbReference>
<reference evidence="6 7" key="1">
    <citation type="submission" date="2020-08" db="EMBL/GenBank/DDBJ databases">
        <title>Sequencing the genomes of 1000 actinobacteria strains.</title>
        <authorList>
            <person name="Klenk H.-P."/>
        </authorList>
    </citation>
    <scope>NUCLEOTIDE SEQUENCE [LARGE SCALE GENOMIC DNA]</scope>
    <source>
        <strain evidence="6 7">DSM 40084</strain>
    </source>
</reference>
<evidence type="ECO:0000256" key="2">
    <source>
        <dbReference type="ARBA" id="ARBA00022598"/>
    </source>
</evidence>
<dbReference type="PANTHER" id="PTHR45527">
    <property type="entry name" value="NONRIBOSOMAL PEPTIDE SYNTHETASE"/>
    <property type="match status" value="1"/>
</dbReference>
<evidence type="ECO:0000259" key="5">
    <source>
        <dbReference type="Pfam" id="PF13193"/>
    </source>
</evidence>
<dbReference type="RefSeq" id="WP_184990228.1">
    <property type="nucleotide sequence ID" value="NZ_JACHNE010000001.1"/>
</dbReference>
<dbReference type="Proteomes" id="UP000590647">
    <property type="component" value="Unassembled WGS sequence"/>
</dbReference>
<dbReference type="Gene3D" id="3.30.559.10">
    <property type="entry name" value="Chloramphenicol acetyltransferase-like domain"/>
    <property type="match status" value="1"/>
</dbReference>
<proteinExistence type="predicted"/>
<feature type="compositionally biased region" description="Low complexity" evidence="3">
    <location>
        <begin position="946"/>
        <end position="975"/>
    </location>
</feature>
<feature type="region of interest" description="Disordered" evidence="3">
    <location>
        <begin position="1"/>
        <end position="35"/>
    </location>
</feature>
<dbReference type="InterPro" id="IPR045851">
    <property type="entry name" value="AMP-bd_C_sf"/>
</dbReference>
<dbReference type="Gene3D" id="2.30.38.10">
    <property type="entry name" value="Luciferase, Domain 3"/>
    <property type="match status" value="1"/>
</dbReference>
<evidence type="ECO:0000256" key="1">
    <source>
        <dbReference type="ARBA" id="ARBA00004924"/>
    </source>
</evidence>
<evidence type="ECO:0000313" key="7">
    <source>
        <dbReference type="Proteomes" id="UP000590647"/>
    </source>
</evidence>
<dbReference type="PROSITE" id="PS00455">
    <property type="entry name" value="AMP_BINDING"/>
    <property type="match status" value="1"/>
</dbReference>
<dbReference type="GO" id="GO:0044550">
    <property type="term" value="P:secondary metabolite biosynthetic process"/>
    <property type="evidence" value="ECO:0007669"/>
    <property type="project" value="TreeGrafter"/>
</dbReference>
<dbReference type="EMBL" id="JACHNE010000001">
    <property type="protein sequence ID" value="MBB5798520.1"/>
    <property type="molecule type" value="Genomic_DNA"/>
</dbReference>
<dbReference type="InterPro" id="IPR020845">
    <property type="entry name" value="AMP-binding_CS"/>
</dbReference>
<dbReference type="InterPro" id="IPR025110">
    <property type="entry name" value="AMP-bd_C"/>
</dbReference>
<dbReference type="SUPFAM" id="SSF56801">
    <property type="entry name" value="Acetyl-CoA synthetase-like"/>
    <property type="match status" value="1"/>
</dbReference>
<comment type="pathway">
    <text evidence="1">Siderophore biosynthesis.</text>
</comment>
<feature type="domain" description="AMP-dependent synthetase/ligase" evidence="4">
    <location>
        <begin position="451"/>
        <end position="803"/>
    </location>
</feature>
<accession>A0A7W9LW63</accession>
<dbReference type="Gene3D" id="3.30.300.30">
    <property type="match status" value="1"/>
</dbReference>
<feature type="region of interest" description="Disordered" evidence="3">
    <location>
        <begin position="943"/>
        <end position="981"/>
    </location>
</feature>
<evidence type="ECO:0000259" key="4">
    <source>
        <dbReference type="Pfam" id="PF00501"/>
    </source>
</evidence>
<feature type="compositionally biased region" description="Basic and acidic residues" evidence="3">
    <location>
        <begin position="1"/>
        <end position="20"/>
    </location>
</feature>
<feature type="domain" description="AMP-binding enzyme C-terminal" evidence="5">
    <location>
        <begin position="859"/>
        <end position="935"/>
    </location>
</feature>
<dbReference type="NCBIfam" id="TIGR01733">
    <property type="entry name" value="AA-adenyl-dom"/>
    <property type="match status" value="1"/>
</dbReference>
<dbReference type="PANTHER" id="PTHR45527:SF10">
    <property type="entry name" value="PYOCHELIN SYNTHASE PCHF"/>
    <property type="match status" value="1"/>
</dbReference>
<dbReference type="InterPro" id="IPR010071">
    <property type="entry name" value="AA_adenyl_dom"/>
</dbReference>
<organism evidence="6 7">
    <name type="scientific">Streptomyces caelestis</name>
    <dbReference type="NCBI Taxonomy" id="36816"/>
    <lineage>
        <taxon>Bacteria</taxon>
        <taxon>Bacillati</taxon>
        <taxon>Actinomycetota</taxon>
        <taxon>Actinomycetes</taxon>
        <taxon>Kitasatosporales</taxon>
        <taxon>Streptomycetaceae</taxon>
        <taxon>Streptomyces</taxon>
    </lineage>
</organism>
<dbReference type="FunFam" id="3.40.50.980:FF:000001">
    <property type="entry name" value="Non-ribosomal peptide synthetase"/>
    <property type="match status" value="1"/>
</dbReference>
<dbReference type="GO" id="GO:0031177">
    <property type="term" value="F:phosphopantetheine binding"/>
    <property type="evidence" value="ECO:0007669"/>
    <property type="project" value="TreeGrafter"/>
</dbReference>
<keyword evidence="7" id="KW-1185">Reference proteome</keyword>
<evidence type="ECO:0000256" key="3">
    <source>
        <dbReference type="SAM" id="MobiDB-lite"/>
    </source>
</evidence>
<protein>
    <submittedName>
        <fullName evidence="6">Amino acid adenylation domain-containing protein</fullName>
    </submittedName>
</protein>
<dbReference type="GO" id="GO:0016874">
    <property type="term" value="F:ligase activity"/>
    <property type="evidence" value="ECO:0007669"/>
    <property type="project" value="UniProtKB-KW"/>
</dbReference>
<dbReference type="GO" id="GO:0043041">
    <property type="term" value="P:amino acid activation for nonribosomal peptide biosynthetic process"/>
    <property type="evidence" value="ECO:0007669"/>
    <property type="project" value="TreeGrafter"/>
</dbReference>
<dbReference type="Gene3D" id="3.30.559.30">
    <property type="entry name" value="Nonribosomal peptide synthetase, condensation domain"/>
    <property type="match status" value="1"/>
</dbReference>
<gene>
    <name evidence="6" type="ORF">HDA41_006484</name>
</gene>
<name>A0A7W9LW63_9ACTN</name>
<dbReference type="InterPro" id="IPR023213">
    <property type="entry name" value="CAT-like_dom_sf"/>
</dbReference>
<dbReference type="Pfam" id="PF13193">
    <property type="entry name" value="AMP-binding_C"/>
    <property type="match status" value="1"/>
</dbReference>
<dbReference type="SUPFAM" id="SSF52777">
    <property type="entry name" value="CoA-dependent acyltransferases"/>
    <property type="match status" value="2"/>
</dbReference>
<keyword evidence="2" id="KW-0436">Ligase</keyword>